<accession>A0A011V2H8</accession>
<dbReference type="RefSeq" id="WP_035030684.1">
    <property type="nucleotide sequence ID" value="NZ_KK073901.1"/>
</dbReference>
<evidence type="ECO:0000259" key="2">
    <source>
        <dbReference type="PROSITE" id="PS50846"/>
    </source>
</evidence>
<dbReference type="PROSITE" id="PS50846">
    <property type="entry name" value="HMA_2"/>
    <property type="match status" value="1"/>
</dbReference>
<dbReference type="STRING" id="69279.BG36_13970"/>
<dbReference type="GO" id="GO:0046872">
    <property type="term" value="F:metal ion binding"/>
    <property type="evidence" value="ECO:0007669"/>
    <property type="project" value="UniProtKB-KW"/>
</dbReference>
<proteinExistence type="predicted"/>
<evidence type="ECO:0000313" key="3">
    <source>
        <dbReference type="EMBL" id="EXL02680.1"/>
    </source>
</evidence>
<dbReference type="Gene3D" id="3.30.70.100">
    <property type="match status" value="1"/>
</dbReference>
<gene>
    <name evidence="3" type="ORF">BG36_13970</name>
</gene>
<name>A0A011V2H8_9HYPH</name>
<organism evidence="3 4">
    <name type="scientific">Aquamicrobium defluvii</name>
    <dbReference type="NCBI Taxonomy" id="69279"/>
    <lineage>
        <taxon>Bacteria</taxon>
        <taxon>Pseudomonadati</taxon>
        <taxon>Pseudomonadota</taxon>
        <taxon>Alphaproteobacteria</taxon>
        <taxon>Hyphomicrobiales</taxon>
        <taxon>Phyllobacteriaceae</taxon>
        <taxon>Aquamicrobium</taxon>
    </lineage>
</organism>
<feature type="domain" description="HMA" evidence="2">
    <location>
        <begin position="4"/>
        <end position="70"/>
    </location>
</feature>
<dbReference type="CDD" id="cd00371">
    <property type="entry name" value="HMA"/>
    <property type="match status" value="1"/>
</dbReference>
<dbReference type="PROSITE" id="PS01047">
    <property type="entry name" value="HMA_1"/>
    <property type="match status" value="1"/>
</dbReference>
<dbReference type="AlphaFoldDB" id="A0A011V2H8"/>
<sequence length="74" mass="7843">MTMTKTLLRSDELSCPSCITKIEKSLMALPDVTKAEVKFSSGRIEVEHDAAQSDVAALVGSVAKVGYAARPAAF</sequence>
<evidence type="ECO:0000313" key="4">
    <source>
        <dbReference type="Proteomes" id="UP000019849"/>
    </source>
</evidence>
<dbReference type="SUPFAM" id="SSF55008">
    <property type="entry name" value="HMA, heavy metal-associated domain"/>
    <property type="match status" value="1"/>
</dbReference>
<dbReference type="Proteomes" id="UP000019849">
    <property type="component" value="Unassembled WGS sequence"/>
</dbReference>
<dbReference type="HOGENOM" id="CLU_134973_10_0_5"/>
<reference evidence="3 4" key="1">
    <citation type="submission" date="2014-02" db="EMBL/GenBank/DDBJ databases">
        <title>Aquamicrobium defluvii Genome sequencing.</title>
        <authorList>
            <person name="Wang X."/>
        </authorList>
    </citation>
    <scope>NUCLEOTIDE SEQUENCE [LARGE SCALE GENOMIC DNA]</scope>
    <source>
        <strain evidence="3 4">W13Z1</strain>
    </source>
</reference>
<keyword evidence="1" id="KW-0479">Metal-binding</keyword>
<dbReference type="Pfam" id="PF00403">
    <property type="entry name" value="HMA"/>
    <property type="match status" value="1"/>
</dbReference>
<protein>
    <submittedName>
        <fullName evidence="3">Heavy metal transport/detoxification protein</fullName>
    </submittedName>
</protein>
<dbReference type="InterPro" id="IPR006121">
    <property type="entry name" value="HMA_dom"/>
</dbReference>
<evidence type="ECO:0000256" key="1">
    <source>
        <dbReference type="ARBA" id="ARBA00022723"/>
    </source>
</evidence>
<dbReference type="PATRIC" id="fig|69279.3.peg.3885"/>
<comment type="caution">
    <text evidence="3">The sequence shown here is derived from an EMBL/GenBank/DDBJ whole genome shotgun (WGS) entry which is preliminary data.</text>
</comment>
<dbReference type="EMBL" id="JENY01000029">
    <property type="protein sequence ID" value="EXL02680.1"/>
    <property type="molecule type" value="Genomic_DNA"/>
</dbReference>
<dbReference type="InterPro" id="IPR036163">
    <property type="entry name" value="HMA_dom_sf"/>
</dbReference>
<dbReference type="eggNOG" id="COG2608">
    <property type="taxonomic scope" value="Bacteria"/>
</dbReference>
<dbReference type="InterPro" id="IPR017969">
    <property type="entry name" value="Heavy-metal-associated_CS"/>
</dbReference>